<dbReference type="Pfam" id="PF05050">
    <property type="entry name" value="Methyltransf_21"/>
    <property type="match status" value="1"/>
</dbReference>
<dbReference type="InterPro" id="IPR029063">
    <property type="entry name" value="SAM-dependent_MTases_sf"/>
</dbReference>
<dbReference type="OrthoDB" id="10006218at2759"/>
<proteinExistence type="predicted"/>
<sequence>MLATAKEQRQETKDRFKKFRGISKKARISNKTDEENDIYTLDELMKLQSIRKIEILKMDIEGTEYVVLSDFLQRHQPAQVLLVGPQEVIFLLNPTDELTKSRVARMVPETTGENCIK</sequence>
<organism evidence="2 3">
    <name type="scientific">Necator americanus</name>
    <name type="common">Human hookworm</name>
    <dbReference type="NCBI Taxonomy" id="51031"/>
    <lineage>
        <taxon>Eukaryota</taxon>
        <taxon>Metazoa</taxon>
        <taxon>Ecdysozoa</taxon>
        <taxon>Nematoda</taxon>
        <taxon>Chromadorea</taxon>
        <taxon>Rhabditida</taxon>
        <taxon>Rhabditina</taxon>
        <taxon>Rhabditomorpha</taxon>
        <taxon>Strongyloidea</taxon>
        <taxon>Ancylostomatidae</taxon>
        <taxon>Bunostominae</taxon>
        <taxon>Necator</taxon>
    </lineage>
</organism>
<evidence type="ECO:0000259" key="1">
    <source>
        <dbReference type="Pfam" id="PF05050"/>
    </source>
</evidence>
<dbReference type="AlphaFoldDB" id="W2SZP7"/>
<keyword evidence="3" id="KW-1185">Reference proteome</keyword>
<name>W2SZP7_NECAM</name>
<gene>
    <name evidence="2" type="ORF">NECAME_03846</name>
</gene>
<evidence type="ECO:0000313" key="3">
    <source>
        <dbReference type="Proteomes" id="UP000053676"/>
    </source>
</evidence>
<dbReference type="Gene3D" id="3.40.50.150">
    <property type="entry name" value="Vaccinia Virus protein VP39"/>
    <property type="match status" value="1"/>
</dbReference>
<evidence type="ECO:0000313" key="2">
    <source>
        <dbReference type="EMBL" id="ETN75123.1"/>
    </source>
</evidence>
<protein>
    <recommendedName>
        <fullName evidence="1">Methyltransferase FkbM domain-containing protein</fullName>
    </recommendedName>
</protein>
<accession>W2SZP7</accession>
<dbReference type="EMBL" id="KI660312">
    <property type="protein sequence ID" value="ETN75123.1"/>
    <property type="molecule type" value="Genomic_DNA"/>
</dbReference>
<dbReference type="KEGG" id="nai:NECAME_03846"/>
<dbReference type="InterPro" id="IPR006342">
    <property type="entry name" value="FkbM_mtfrase"/>
</dbReference>
<feature type="domain" description="Methyltransferase FkbM" evidence="1">
    <location>
        <begin position="28"/>
        <end position="80"/>
    </location>
</feature>
<dbReference type="Proteomes" id="UP000053676">
    <property type="component" value="Unassembled WGS sequence"/>
</dbReference>
<reference evidence="3" key="1">
    <citation type="journal article" date="2014" name="Nat. Genet.">
        <title>Genome of the human hookworm Necator americanus.</title>
        <authorList>
            <person name="Tang Y.T."/>
            <person name="Gao X."/>
            <person name="Rosa B.A."/>
            <person name="Abubucker S."/>
            <person name="Hallsworth-Pepin K."/>
            <person name="Martin J."/>
            <person name="Tyagi R."/>
            <person name="Heizer E."/>
            <person name="Zhang X."/>
            <person name="Bhonagiri-Palsikar V."/>
            <person name="Minx P."/>
            <person name="Warren W.C."/>
            <person name="Wang Q."/>
            <person name="Zhan B."/>
            <person name="Hotez P.J."/>
            <person name="Sternberg P.W."/>
            <person name="Dougall A."/>
            <person name="Gaze S.T."/>
            <person name="Mulvenna J."/>
            <person name="Sotillo J."/>
            <person name="Ranganathan S."/>
            <person name="Rabelo E.M."/>
            <person name="Wilson R.K."/>
            <person name="Felgner P.L."/>
            <person name="Bethony J."/>
            <person name="Hawdon J.M."/>
            <person name="Gasser R.B."/>
            <person name="Loukas A."/>
            <person name="Mitreva M."/>
        </authorList>
    </citation>
    <scope>NUCLEOTIDE SEQUENCE [LARGE SCALE GENOMIC DNA]</scope>
</reference>
<dbReference type="STRING" id="51031.W2SZP7"/>